<comment type="caution">
    <text evidence="6">The sequence shown here is derived from an EMBL/GenBank/DDBJ whole genome shotgun (WGS) entry which is preliminary data.</text>
</comment>
<evidence type="ECO:0000256" key="2">
    <source>
        <dbReference type="ARBA" id="ARBA00009477"/>
    </source>
</evidence>
<dbReference type="Gene3D" id="2.40.50.100">
    <property type="match status" value="2"/>
</dbReference>
<dbReference type="AlphaFoldDB" id="A0A1F6BIK6"/>
<evidence type="ECO:0000259" key="4">
    <source>
        <dbReference type="Pfam" id="PF25917"/>
    </source>
</evidence>
<dbReference type="NCBIfam" id="TIGR01730">
    <property type="entry name" value="RND_mfp"/>
    <property type="match status" value="1"/>
</dbReference>
<organism evidence="6 7">
    <name type="scientific">Candidatus Jorgensenbacteria bacterium GWA1_54_12</name>
    <dbReference type="NCBI Taxonomy" id="1798468"/>
    <lineage>
        <taxon>Bacteria</taxon>
        <taxon>Candidatus Joergenseniibacteriota</taxon>
    </lineage>
</organism>
<comment type="similarity">
    <text evidence="2">Belongs to the membrane fusion protein (MFP) (TC 8.A.1) family.</text>
</comment>
<dbReference type="GO" id="GO:0016020">
    <property type="term" value="C:membrane"/>
    <property type="evidence" value="ECO:0007669"/>
    <property type="project" value="InterPro"/>
</dbReference>
<reference evidence="6 7" key="1">
    <citation type="journal article" date="2016" name="Nat. Commun.">
        <title>Thousands of microbial genomes shed light on interconnected biogeochemical processes in an aquifer system.</title>
        <authorList>
            <person name="Anantharaman K."/>
            <person name="Brown C.T."/>
            <person name="Hug L.A."/>
            <person name="Sharon I."/>
            <person name="Castelle C.J."/>
            <person name="Probst A.J."/>
            <person name="Thomas B.C."/>
            <person name="Singh A."/>
            <person name="Wilkins M.J."/>
            <person name="Karaoz U."/>
            <person name="Brodie E.L."/>
            <person name="Williams K.H."/>
            <person name="Hubbard S.S."/>
            <person name="Banfield J.F."/>
        </authorList>
    </citation>
    <scope>NUCLEOTIDE SEQUENCE [LARGE SCALE GENOMIC DNA]</scope>
</reference>
<dbReference type="InterPro" id="IPR050465">
    <property type="entry name" value="UPF0194_transport"/>
</dbReference>
<dbReference type="PANTHER" id="PTHR32347:SF23">
    <property type="entry name" value="BLL5650 PROTEIN"/>
    <property type="match status" value="1"/>
</dbReference>
<dbReference type="Gene3D" id="2.40.30.170">
    <property type="match status" value="1"/>
</dbReference>
<gene>
    <name evidence="6" type="ORF">A2110_00265</name>
</gene>
<dbReference type="GO" id="GO:0022857">
    <property type="term" value="F:transmembrane transporter activity"/>
    <property type="evidence" value="ECO:0007669"/>
    <property type="project" value="InterPro"/>
</dbReference>
<evidence type="ECO:0000259" key="5">
    <source>
        <dbReference type="Pfam" id="PF25990"/>
    </source>
</evidence>
<dbReference type="GO" id="GO:0030313">
    <property type="term" value="C:cell envelope"/>
    <property type="evidence" value="ECO:0007669"/>
    <property type="project" value="UniProtKB-SubCell"/>
</dbReference>
<dbReference type="SUPFAM" id="SSF111369">
    <property type="entry name" value="HlyD-like secretion proteins"/>
    <property type="match status" value="2"/>
</dbReference>
<dbReference type="InterPro" id="IPR058625">
    <property type="entry name" value="MdtA-like_BSH"/>
</dbReference>
<dbReference type="Gene3D" id="1.10.287.470">
    <property type="entry name" value="Helix hairpin bin"/>
    <property type="match status" value="1"/>
</dbReference>
<dbReference type="Proteomes" id="UP000176273">
    <property type="component" value="Unassembled WGS sequence"/>
</dbReference>
<dbReference type="PANTHER" id="PTHR32347">
    <property type="entry name" value="EFFLUX SYSTEM COMPONENT YKNX-RELATED"/>
    <property type="match status" value="1"/>
</dbReference>
<dbReference type="Gene3D" id="2.40.420.20">
    <property type="match status" value="1"/>
</dbReference>
<name>A0A1F6BIK6_9BACT</name>
<dbReference type="EMBL" id="MFKH01000018">
    <property type="protein sequence ID" value="OGG36653.1"/>
    <property type="molecule type" value="Genomic_DNA"/>
</dbReference>
<evidence type="ECO:0000313" key="6">
    <source>
        <dbReference type="EMBL" id="OGG36653.1"/>
    </source>
</evidence>
<sequence>MLMKSIISFVARHKALTVVLGLVLVTAGYFGARALSSQGEAPRYAFAEVRKGTLTVVVSGSGQVSASNQIELTPKTSGDVVGVYTKAGQEVKAGTLIVKLDDEDEKRELRDAETALETAQLELAKILEPVDELELLKAQHALAEARETEEKTDDNLGEAYEDGFNAVADAFLSIPGAMAGLQNTLFTSSISGSGWNIDYYTTAAQNYDGGKILEYRADTYADYDTARRAYDLNFADYRAVSRFGSHEAIETLVAKTYDTARLISEAAKSATTLIQFYQDKIAPHHAMSDTHLTALASYQNTANSHTTGLFSARQALKNAREAVLGAERTVKERMLSLQDVEDGPDELDIRAKRVAVEARENALATARENLADTELRAPFAGVVAKIDAEVGDSASANASLAVLVTKQKIAEITLNEVDVVKIKEGQGVTLTFDAVPDLAMTGQVMEVDAVGTTNQGVVTYAVKIAFGADDARVKTAMSVTADVVTDEKHDVLLVPNAAVKSANNEHFVETASRESVRAAAQVREAIAPSAVMRQEVQIGLSNDDYTEVTGGLAEGDVVVVRTLSTGEISTARTQAQGRSGVFFGAPSGGARRSQ</sequence>
<protein>
    <submittedName>
        <fullName evidence="6">Uncharacterized protein</fullName>
    </submittedName>
</protein>
<evidence type="ECO:0000256" key="1">
    <source>
        <dbReference type="ARBA" id="ARBA00004196"/>
    </source>
</evidence>
<feature type="domain" description="YknX-like beta-barrel" evidence="5">
    <location>
        <begin position="411"/>
        <end position="482"/>
    </location>
</feature>
<dbReference type="STRING" id="1798468.A2110_00265"/>
<dbReference type="InterPro" id="IPR058636">
    <property type="entry name" value="Beta-barrel_YknX"/>
</dbReference>
<dbReference type="InterPro" id="IPR006143">
    <property type="entry name" value="RND_pump_MFP"/>
</dbReference>
<proteinExistence type="inferred from homology"/>
<evidence type="ECO:0000256" key="3">
    <source>
        <dbReference type="ARBA" id="ARBA00023054"/>
    </source>
</evidence>
<feature type="domain" description="Multidrug resistance protein MdtA-like barrel-sandwich hybrid" evidence="4">
    <location>
        <begin position="68"/>
        <end position="405"/>
    </location>
</feature>
<keyword evidence="3" id="KW-0175">Coiled coil</keyword>
<dbReference type="Pfam" id="PF25990">
    <property type="entry name" value="Beta-barrel_YknX"/>
    <property type="match status" value="1"/>
</dbReference>
<dbReference type="Pfam" id="PF25917">
    <property type="entry name" value="BSH_RND"/>
    <property type="match status" value="1"/>
</dbReference>
<evidence type="ECO:0000313" key="7">
    <source>
        <dbReference type="Proteomes" id="UP000176273"/>
    </source>
</evidence>
<comment type="subcellular location">
    <subcellularLocation>
        <location evidence="1">Cell envelope</location>
    </subcellularLocation>
</comment>
<accession>A0A1F6BIK6</accession>